<organism evidence="6 7">
    <name type="scientific">Streptomyces doudnae</name>
    <dbReference type="NCBI Taxonomy" id="3075536"/>
    <lineage>
        <taxon>Bacteria</taxon>
        <taxon>Bacillati</taxon>
        <taxon>Actinomycetota</taxon>
        <taxon>Actinomycetes</taxon>
        <taxon>Kitasatosporales</taxon>
        <taxon>Streptomycetaceae</taxon>
        <taxon>Streptomyces</taxon>
    </lineage>
</organism>
<dbReference type="InterPro" id="IPR029063">
    <property type="entry name" value="SAM-dependent_MTases_sf"/>
</dbReference>
<name>A0ABD5ENP8_9ACTN</name>
<dbReference type="RefSeq" id="WP_093829513.1">
    <property type="nucleotide sequence ID" value="NZ_JAVRES010000006.1"/>
</dbReference>
<keyword evidence="4" id="KW-0949">S-adenosyl-L-methionine</keyword>
<dbReference type="EMBL" id="JAVRES010000006">
    <property type="protein sequence ID" value="MDT0436322.1"/>
    <property type="molecule type" value="Genomic_DNA"/>
</dbReference>
<reference evidence="7" key="1">
    <citation type="submission" date="2023-07" db="EMBL/GenBank/DDBJ databases">
        <title>30 novel species of actinomycetes from the DSMZ collection.</title>
        <authorList>
            <person name="Nouioui I."/>
        </authorList>
    </citation>
    <scope>NUCLEOTIDE SEQUENCE [LARGE SCALE GENOMIC DNA]</scope>
    <source>
        <strain evidence="7">DSM 41981</strain>
    </source>
</reference>
<accession>A0ABD5ENP8</accession>
<keyword evidence="3" id="KW-0808">Transferase</keyword>
<dbReference type="GO" id="GO:0008757">
    <property type="term" value="F:S-adenosylmethionine-dependent methyltransferase activity"/>
    <property type="evidence" value="ECO:0007669"/>
    <property type="project" value="UniProtKB-ARBA"/>
</dbReference>
<dbReference type="PANTHER" id="PTHR45875">
    <property type="entry name" value="METHYLTRANSFERASE N6AMT1"/>
    <property type="match status" value="1"/>
</dbReference>
<dbReference type="InterPro" id="IPR004557">
    <property type="entry name" value="PrmC-related"/>
</dbReference>
<dbReference type="Proteomes" id="UP001183535">
    <property type="component" value="Unassembled WGS sequence"/>
</dbReference>
<dbReference type="NCBIfam" id="TIGR00537">
    <property type="entry name" value="hemK_rel_arch"/>
    <property type="match status" value="1"/>
</dbReference>
<dbReference type="InterPro" id="IPR052190">
    <property type="entry name" value="Euk-Arch_PrmC-MTase"/>
</dbReference>
<keyword evidence="7" id="KW-1185">Reference proteome</keyword>
<evidence type="ECO:0000259" key="5">
    <source>
        <dbReference type="Pfam" id="PF05175"/>
    </source>
</evidence>
<protein>
    <submittedName>
        <fullName evidence="6">Methyltransferase</fullName>
    </submittedName>
</protein>
<dbReference type="InterPro" id="IPR002052">
    <property type="entry name" value="DNA_methylase_N6_adenine_CS"/>
</dbReference>
<sequence>MTTSRLARRLLRPPGVYAPQLDTRLLLGALRQEHLVGGAELLDVGTGTGALALSAARRGARVTALDVSHRAVLTARLNARRSRLRVRVLHGDMASLADLTWDLVVSNPPYVPSPRARVPARGPARAWDAGPDGRAVLDTVCDGAADALRPGGVLLLVHSALCGTDATLRKLEGSGLRAAVHRRAVAPYGPVLRSRLPWLRENGLVTDEQPGEELVVIRAVRV</sequence>
<comment type="similarity">
    <text evidence="1">Belongs to the eukaryotic/archaeal PrmC-related family.</text>
</comment>
<evidence type="ECO:0000256" key="1">
    <source>
        <dbReference type="ARBA" id="ARBA00006149"/>
    </source>
</evidence>
<dbReference type="InterPro" id="IPR007848">
    <property type="entry name" value="Small_mtfrase_dom"/>
</dbReference>
<evidence type="ECO:0000256" key="3">
    <source>
        <dbReference type="ARBA" id="ARBA00022679"/>
    </source>
</evidence>
<keyword evidence="2 6" id="KW-0489">Methyltransferase</keyword>
<evidence type="ECO:0000313" key="7">
    <source>
        <dbReference type="Proteomes" id="UP001183535"/>
    </source>
</evidence>
<gene>
    <name evidence="6" type="ORF">RM877_16685</name>
</gene>
<comment type="caution">
    <text evidence="6">The sequence shown here is derived from an EMBL/GenBank/DDBJ whole genome shotgun (WGS) entry which is preliminary data.</text>
</comment>
<dbReference type="Gene3D" id="3.40.50.150">
    <property type="entry name" value="Vaccinia Virus protein VP39"/>
    <property type="match status" value="1"/>
</dbReference>
<dbReference type="PROSITE" id="PS00092">
    <property type="entry name" value="N6_MTASE"/>
    <property type="match status" value="1"/>
</dbReference>
<dbReference type="SUPFAM" id="SSF53335">
    <property type="entry name" value="S-adenosyl-L-methionine-dependent methyltransferases"/>
    <property type="match status" value="1"/>
</dbReference>
<proteinExistence type="inferred from homology"/>
<dbReference type="PANTHER" id="PTHR45875:SF1">
    <property type="entry name" value="METHYLTRANSFERASE N6AMT1"/>
    <property type="match status" value="1"/>
</dbReference>
<dbReference type="GO" id="GO:0008170">
    <property type="term" value="F:N-methyltransferase activity"/>
    <property type="evidence" value="ECO:0007669"/>
    <property type="project" value="UniProtKB-ARBA"/>
</dbReference>
<dbReference type="AlphaFoldDB" id="A0ABD5ENP8"/>
<feature type="domain" description="Methyltransferase small" evidence="5">
    <location>
        <begin position="11"/>
        <end position="110"/>
    </location>
</feature>
<evidence type="ECO:0000256" key="2">
    <source>
        <dbReference type="ARBA" id="ARBA00022603"/>
    </source>
</evidence>
<dbReference type="GO" id="GO:0032259">
    <property type="term" value="P:methylation"/>
    <property type="evidence" value="ECO:0007669"/>
    <property type="project" value="UniProtKB-KW"/>
</dbReference>
<evidence type="ECO:0000256" key="4">
    <source>
        <dbReference type="ARBA" id="ARBA00022691"/>
    </source>
</evidence>
<dbReference type="CDD" id="cd02440">
    <property type="entry name" value="AdoMet_MTases"/>
    <property type="match status" value="1"/>
</dbReference>
<dbReference type="Pfam" id="PF05175">
    <property type="entry name" value="MTS"/>
    <property type="match status" value="1"/>
</dbReference>
<evidence type="ECO:0000313" key="6">
    <source>
        <dbReference type="EMBL" id="MDT0436322.1"/>
    </source>
</evidence>